<keyword evidence="7 9" id="KW-0411">Iron-sulfur</keyword>
<evidence type="ECO:0000256" key="8">
    <source>
        <dbReference type="ARBA" id="ARBA00024036"/>
    </source>
</evidence>
<evidence type="ECO:0000256" key="7">
    <source>
        <dbReference type="ARBA" id="ARBA00023014"/>
    </source>
</evidence>
<proteinExistence type="inferred from homology"/>
<evidence type="ECO:0000256" key="2">
    <source>
        <dbReference type="ARBA" id="ARBA00008205"/>
    </source>
</evidence>
<keyword evidence="5 9" id="KW-0067">ATP-binding</keyword>
<reference evidence="11 12" key="1">
    <citation type="submission" date="2019-09" db="EMBL/GenBank/DDBJ databases">
        <title>Wenzhouxiangella sp. Genome sequencing and assembly.</title>
        <authorList>
            <person name="Zhang R."/>
        </authorList>
    </citation>
    <scope>NUCLEOTIDE SEQUENCE [LARGE SCALE GENOMIC DNA]</scope>
    <source>
        <strain evidence="11 12">W260</strain>
    </source>
</reference>
<dbReference type="SUPFAM" id="SSF117916">
    <property type="entry name" value="Fe-S cluster assembly (FSCA) domain-like"/>
    <property type="match status" value="1"/>
</dbReference>
<comment type="caution">
    <text evidence="11">The sequence shown here is derived from an EMBL/GenBank/DDBJ whole genome shotgun (WGS) entry which is preliminary data.</text>
</comment>
<accession>A0A5N0TBV2</accession>
<dbReference type="InterPro" id="IPR002744">
    <property type="entry name" value="MIP18-like"/>
</dbReference>
<evidence type="ECO:0000313" key="11">
    <source>
        <dbReference type="EMBL" id="KAA9132492.1"/>
    </source>
</evidence>
<keyword evidence="9" id="KW-0378">Hydrolase</keyword>
<keyword evidence="4 9" id="KW-0547">Nucleotide-binding</keyword>
<evidence type="ECO:0000256" key="9">
    <source>
        <dbReference type="HAMAP-Rule" id="MF_02040"/>
    </source>
</evidence>
<evidence type="ECO:0000256" key="4">
    <source>
        <dbReference type="ARBA" id="ARBA00022741"/>
    </source>
</evidence>
<dbReference type="GO" id="GO:0005829">
    <property type="term" value="C:cytosol"/>
    <property type="evidence" value="ECO:0007669"/>
    <property type="project" value="TreeGrafter"/>
</dbReference>
<gene>
    <name evidence="11" type="primary">apbC</name>
    <name evidence="11" type="ORF">F3N42_04505</name>
</gene>
<dbReference type="GO" id="GO:0016226">
    <property type="term" value="P:iron-sulfur cluster assembly"/>
    <property type="evidence" value="ECO:0007669"/>
    <property type="project" value="InterPro"/>
</dbReference>
<dbReference type="Pfam" id="PF10609">
    <property type="entry name" value="ParA"/>
    <property type="match status" value="1"/>
</dbReference>
<keyword evidence="6 9" id="KW-0408">Iron</keyword>
<comment type="subunit">
    <text evidence="9">Homodimer.</text>
</comment>
<dbReference type="HAMAP" id="MF_02040">
    <property type="entry name" value="Mrp_NBP35"/>
    <property type="match status" value="1"/>
</dbReference>
<feature type="domain" description="MIP18 family-like" evidence="10">
    <location>
        <begin position="7"/>
        <end position="71"/>
    </location>
</feature>
<evidence type="ECO:0000256" key="3">
    <source>
        <dbReference type="ARBA" id="ARBA00022723"/>
    </source>
</evidence>
<dbReference type="CDD" id="cd02037">
    <property type="entry name" value="Mrp_NBP35"/>
    <property type="match status" value="1"/>
</dbReference>
<evidence type="ECO:0000256" key="1">
    <source>
        <dbReference type="ARBA" id="ARBA00007352"/>
    </source>
</evidence>
<evidence type="ECO:0000256" key="6">
    <source>
        <dbReference type="ARBA" id="ARBA00023004"/>
    </source>
</evidence>
<dbReference type="AlphaFoldDB" id="A0A5N0TBV2"/>
<dbReference type="PANTHER" id="PTHR42961">
    <property type="entry name" value="IRON-SULFUR PROTEIN NUBPL"/>
    <property type="match status" value="1"/>
</dbReference>
<dbReference type="InterPro" id="IPR044304">
    <property type="entry name" value="NUBPL-like"/>
</dbReference>
<name>A0A5N0TBV2_9GAMM</name>
<feature type="binding site" evidence="9">
    <location>
        <begin position="107"/>
        <end position="114"/>
    </location>
    <ligand>
        <name>ATP</name>
        <dbReference type="ChEBI" id="CHEBI:30616"/>
    </ligand>
</feature>
<dbReference type="GO" id="GO:0051539">
    <property type="term" value="F:4 iron, 4 sulfur cluster binding"/>
    <property type="evidence" value="ECO:0007669"/>
    <property type="project" value="TreeGrafter"/>
</dbReference>
<dbReference type="InterPro" id="IPR027417">
    <property type="entry name" value="P-loop_NTPase"/>
</dbReference>
<keyword evidence="3 9" id="KW-0479">Metal-binding</keyword>
<dbReference type="Pfam" id="PF01883">
    <property type="entry name" value="FeS_assembly_P"/>
    <property type="match status" value="1"/>
</dbReference>
<evidence type="ECO:0000313" key="12">
    <source>
        <dbReference type="Proteomes" id="UP000325372"/>
    </source>
</evidence>
<dbReference type="GO" id="GO:0005524">
    <property type="term" value="F:ATP binding"/>
    <property type="evidence" value="ECO:0007669"/>
    <property type="project" value="UniProtKB-UniRule"/>
</dbReference>
<dbReference type="Gene3D" id="3.30.300.130">
    <property type="entry name" value="Fe-S cluster assembly (FSCA)"/>
    <property type="match status" value="1"/>
</dbReference>
<dbReference type="FunFam" id="3.40.50.300:FF:000418">
    <property type="entry name" value="Iron-sulfur cluster carrier protein"/>
    <property type="match status" value="1"/>
</dbReference>
<dbReference type="InterPro" id="IPR019591">
    <property type="entry name" value="Mrp/NBP35_ATP-bd"/>
</dbReference>
<dbReference type="InterPro" id="IPR034904">
    <property type="entry name" value="FSCA_dom_sf"/>
</dbReference>
<comment type="similarity">
    <text evidence="1">In the N-terminal section; belongs to the MIP18 family.</text>
</comment>
<organism evidence="11 12">
    <name type="scientific">Marinihelvus fidelis</name>
    <dbReference type="NCBI Taxonomy" id="2613842"/>
    <lineage>
        <taxon>Bacteria</taxon>
        <taxon>Pseudomonadati</taxon>
        <taxon>Pseudomonadota</taxon>
        <taxon>Gammaproteobacteria</taxon>
        <taxon>Chromatiales</taxon>
        <taxon>Wenzhouxiangellaceae</taxon>
        <taxon>Marinihelvus</taxon>
    </lineage>
</organism>
<dbReference type="InterPro" id="IPR000808">
    <property type="entry name" value="Mrp-like_CS"/>
</dbReference>
<dbReference type="SUPFAM" id="SSF52540">
    <property type="entry name" value="P-loop containing nucleoside triphosphate hydrolases"/>
    <property type="match status" value="1"/>
</dbReference>
<dbReference type="EMBL" id="VYXP01000003">
    <property type="protein sequence ID" value="KAA9132492.1"/>
    <property type="molecule type" value="Genomic_DNA"/>
</dbReference>
<dbReference type="InterPro" id="IPR033756">
    <property type="entry name" value="YlxH/NBP35"/>
</dbReference>
<comment type="similarity">
    <text evidence="8 9">Belongs to the Mrp/NBP35 ATP-binding proteins family.</text>
</comment>
<comment type="similarity">
    <text evidence="2">In the C-terminal section; belongs to the Mrp/NBP35 ATP-binding proteins family.</text>
</comment>
<protein>
    <recommendedName>
        <fullName evidence="9">Iron-sulfur cluster carrier protein</fullName>
    </recommendedName>
</protein>
<dbReference type="Proteomes" id="UP000325372">
    <property type="component" value="Unassembled WGS sequence"/>
</dbReference>
<dbReference type="GO" id="GO:0016887">
    <property type="term" value="F:ATP hydrolysis activity"/>
    <property type="evidence" value="ECO:0007669"/>
    <property type="project" value="UniProtKB-UniRule"/>
</dbReference>
<dbReference type="RefSeq" id="WP_150863202.1">
    <property type="nucleotide sequence ID" value="NZ_VYXP01000003.1"/>
</dbReference>
<evidence type="ECO:0000256" key="5">
    <source>
        <dbReference type="ARBA" id="ARBA00022840"/>
    </source>
</evidence>
<dbReference type="PANTHER" id="PTHR42961:SF2">
    <property type="entry name" value="IRON-SULFUR PROTEIN NUBPL"/>
    <property type="match status" value="1"/>
</dbReference>
<keyword evidence="12" id="KW-1185">Reference proteome</keyword>
<dbReference type="GO" id="GO:0140663">
    <property type="term" value="F:ATP-dependent FeS chaperone activity"/>
    <property type="evidence" value="ECO:0007669"/>
    <property type="project" value="InterPro"/>
</dbReference>
<sequence>MAELTEDGVRALLTEVEDGYSGRDLVSSGALRGVGIDGDRVAVDLRLEYPAAGLRDELAARVKARLETSPEISSAIARVDWRVLSRKVQNDLKPHPGIRNIIAVASGKGGVGKSTTAVNLALALAADGARVGLLDADIYGPSIPRMMGVSGQPKTDGKRIIPHQAHGLKVMSMGFLVEEESPMIWRGPMVTSALQQMLGESEWGELDVLVIDLPPGTGDIQLTLVQKIPVAGAVIVTTPQDIALLDARRALAMFRKLDVAVLGVVENMSTHVCSQCGHEEAIFGAGGGERMASDFELPLLGQLPLDLRIREALDDGRPTVVAEPVGPITASYVDLARRTGAQLAAQPQNLKPDLPEIMVHNA</sequence>
<dbReference type="Gene3D" id="3.40.50.300">
    <property type="entry name" value="P-loop containing nucleotide triphosphate hydrolases"/>
    <property type="match status" value="1"/>
</dbReference>
<dbReference type="NCBIfam" id="NF008669">
    <property type="entry name" value="PRK11670.1"/>
    <property type="match status" value="1"/>
</dbReference>
<evidence type="ECO:0000259" key="10">
    <source>
        <dbReference type="Pfam" id="PF01883"/>
    </source>
</evidence>
<dbReference type="GO" id="GO:0046872">
    <property type="term" value="F:metal ion binding"/>
    <property type="evidence" value="ECO:0007669"/>
    <property type="project" value="UniProtKB-KW"/>
</dbReference>
<dbReference type="PROSITE" id="PS01215">
    <property type="entry name" value="MRP"/>
    <property type="match status" value="1"/>
</dbReference>
<comment type="function">
    <text evidence="9">Binds and transfers iron-sulfur (Fe-S) clusters to target apoproteins. Can hydrolyze ATP.</text>
</comment>